<dbReference type="OrthoDB" id="1691135at2"/>
<name>A0A1I2DLQ4_9FIRM</name>
<protein>
    <submittedName>
        <fullName evidence="1">Uncharacterized protein</fullName>
    </submittedName>
</protein>
<proteinExistence type="predicted"/>
<dbReference type="STRING" id="1123323.SAMN05216245_12131"/>
<dbReference type="Proteomes" id="UP000198896">
    <property type="component" value="Unassembled WGS sequence"/>
</dbReference>
<reference evidence="1 2" key="1">
    <citation type="submission" date="2016-10" db="EMBL/GenBank/DDBJ databases">
        <authorList>
            <person name="de Groot N.N."/>
        </authorList>
    </citation>
    <scope>NUCLEOTIDE SEQUENCE [LARGE SCALE GENOMIC DNA]</scope>
    <source>
        <strain evidence="1 2">DSM 9236</strain>
    </source>
</reference>
<organism evidence="1 2">
    <name type="scientific">Succiniclasticum ruminis DSM 9236</name>
    <dbReference type="NCBI Taxonomy" id="1123323"/>
    <lineage>
        <taxon>Bacteria</taxon>
        <taxon>Bacillati</taxon>
        <taxon>Bacillota</taxon>
        <taxon>Negativicutes</taxon>
        <taxon>Acidaminococcales</taxon>
        <taxon>Acidaminococcaceae</taxon>
        <taxon>Succiniclasticum</taxon>
    </lineage>
</organism>
<dbReference type="RefSeq" id="WP_093914185.1">
    <property type="nucleotide sequence ID" value="NZ_FONL01000021.1"/>
</dbReference>
<evidence type="ECO:0000313" key="1">
    <source>
        <dbReference type="EMBL" id="SFE81592.1"/>
    </source>
</evidence>
<gene>
    <name evidence="1" type="ORF">SAMN05216245_12131</name>
</gene>
<sequence length="120" mass="13735">MDIIKTVNYYRKLDKNSLCSCDYCRNYCLEIKKTYPILSDYLTGMGVDIEKPFETMPLDPYEGIIEYIAVQYIVMGNHSDFKAAVVSGVDIDMADSHPVTGIEEEHFVIEISPIKLKWAI</sequence>
<dbReference type="EMBL" id="FONL01000021">
    <property type="protein sequence ID" value="SFE81592.1"/>
    <property type="molecule type" value="Genomic_DNA"/>
</dbReference>
<evidence type="ECO:0000313" key="2">
    <source>
        <dbReference type="Proteomes" id="UP000198896"/>
    </source>
</evidence>
<dbReference type="AlphaFoldDB" id="A0A1I2DLQ4"/>
<keyword evidence="2" id="KW-1185">Reference proteome</keyword>
<accession>A0A1I2DLQ4</accession>